<dbReference type="Pfam" id="PF02566">
    <property type="entry name" value="OsmC"/>
    <property type="match status" value="1"/>
</dbReference>
<dbReference type="Proteomes" id="UP000184485">
    <property type="component" value="Unassembled WGS sequence"/>
</dbReference>
<reference evidence="2 3" key="1">
    <citation type="submission" date="2016-11" db="EMBL/GenBank/DDBJ databases">
        <authorList>
            <person name="Jaros S."/>
            <person name="Januszkiewicz K."/>
            <person name="Wedrychowicz H."/>
        </authorList>
    </citation>
    <scope>NUCLEOTIDE SEQUENCE [LARGE SCALE GENOMIC DNA]</scope>
    <source>
        <strain evidence="2 3">DSM 19436</strain>
    </source>
</reference>
<dbReference type="PANTHER" id="PTHR33797">
    <property type="entry name" value="ORGANIC HYDROPEROXIDE RESISTANCE PROTEIN-LIKE"/>
    <property type="match status" value="1"/>
</dbReference>
<dbReference type="InterPro" id="IPR015946">
    <property type="entry name" value="KH_dom-like_a/b"/>
</dbReference>
<organism evidence="2 3">
    <name type="scientific">Kaistia soli DSM 19436</name>
    <dbReference type="NCBI Taxonomy" id="1122133"/>
    <lineage>
        <taxon>Bacteria</taxon>
        <taxon>Pseudomonadati</taxon>
        <taxon>Pseudomonadota</taxon>
        <taxon>Alphaproteobacteria</taxon>
        <taxon>Hyphomicrobiales</taxon>
        <taxon>Kaistiaceae</taxon>
        <taxon>Kaistia</taxon>
    </lineage>
</organism>
<dbReference type="Gene3D" id="2.20.25.10">
    <property type="match status" value="1"/>
</dbReference>
<evidence type="ECO:0000256" key="1">
    <source>
        <dbReference type="ARBA" id="ARBA00007378"/>
    </source>
</evidence>
<dbReference type="SUPFAM" id="SSF82784">
    <property type="entry name" value="OsmC-like"/>
    <property type="match status" value="1"/>
</dbReference>
<evidence type="ECO:0000313" key="2">
    <source>
        <dbReference type="EMBL" id="SHG09054.1"/>
    </source>
</evidence>
<dbReference type="GO" id="GO:0006979">
    <property type="term" value="P:response to oxidative stress"/>
    <property type="evidence" value="ECO:0007669"/>
    <property type="project" value="InterPro"/>
</dbReference>
<dbReference type="STRING" id="1122133.SAMN02745157_3571"/>
<evidence type="ECO:0000313" key="3">
    <source>
        <dbReference type="Proteomes" id="UP000184485"/>
    </source>
</evidence>
<dbReference type="InterPro" id="IPR036102">
    <property type="entry name" value="OsmC/Ohrsf"/>
</dbReference>
<protein>
    <submittedName>
        <fullName evidence="2">Peroxiredoxin, Ohr subfamily</fullName>
    </submittedName>
</protein>
<dbReference type="InterPro" id="IPR003718">
    <property type="entry name" value="OsmC/Ohr_fam"/>
</dbReference>
<sequence length="143" mass="14545">MKVLYETAATATGGGRAGRTRSADGELDFQLVVPKELGGPGGPGANPEKLFAAGYSACFLGALQFVAGQQKVKLPAETSVSAKVGIGPRDDGTGFSLDVALEVSIPGVEQTLAEDLVAKAHIVCPYSEATRGNLDVGLTVRAG</sequence>
<comment type="similarity">
    <text evidence="1">Belongs to the OsmC/Ohr family.</text>
</comment>
<dbReference type="AlphaFoldDB" id="A0A1M5GZ93"/>
<dbReference type="InterPro" id="IPR019953">
    <property type="entry name" value="OHR"/>
</dbReference>
<dbReference type="RefSeq" id="WP_073055325.1">
    <property type="nucleotide sequence ID" value="NZ_FQUP01000003.1"/>
</dbReference>
<dbReference type="PANTHER" id="PTHR33797:SF2">
    <property type="entry name" value="ORGANIC HYDROPEROXIDE RESISTANCE PROTEIN-LIKE"/>
    <property type="match status" value="1"/>
</dbReference>
<dbReference type="OrthoDB" id="9797508at2"/>
<dbReference type="EMBL" id="FQUP01000003">
    <property type="protein sequence ID" value="SHG09054.1"/>
    <property type="molecule type" value="Genomic_DNA"/>
</dbReference>
<keyword evidence="3" id="KW-1185">Reference proteome</keyword>
<name>A0A1M5GZ93_9HYPH</name>
<dbReference type="Gene3D" id="3.30.300.20">
    <property type="match status" value="1"/>
</dbReference>
<proteinExistence type="inferred from homology"/>
<accession>A0A1M5GZ93</accession>
<dbReference type="NCBIfam" id="TIGR03561">
    <property type="entry name" value="organ_hyd_perox"/>
    <property type="match status" value="1"/>
</dbReference>
<gene>
    <name evidence="2" type="ORF">SAMN02745157_3571</name>
</gene>